<evidence type="ECO:0000313" key="10">
    <source>
        <dbReference type="Proteomes" id="UP001201163"/>
    </source>
</evidence>
<feature type="transmembrane region" description="Helical" evidence="7">
    <location>
        <begin position="127"/>
        <end position="150"/>
    </location>
</feature>
<feature type="transmembrane region" description="Helical" evidence="7">
    <location>
        <begin position="162"/>
        <end position="180"/>
    </location>
</feature>
<dbReference type="InterPro" id="IPR050360">
    <property type="entry name" value="MFS_Sugar_Transporters"/>
</dbReference>
<dbReference type="Proteomes" id="UP001201163">
    <property type="component" value="Unassembled WGS sequence"/>
</dbReference>
<name>A0AAD4QFA9_9AGAM</name>
<dbReference type="GO" id="GO:0016020">
    <property type="term" value="C:membrane"/>
    <property type="evidence" value="ECO:0007669"/>
    <property type="project" value="UniProtKB-SubCell"/>
</dbReference>
<evidence type="ECO:0000256" key="6">
    <source>
        <dbReference type="ARBA" id="ARBA00023136"/>
    </source>
</evidence>
<keyword evidence="5 7" id="KW-1133">Transmembrane helix</keyword>
<proteinExistence type="inferred from homology"/>
<evidence type="ECO:0000313" key="9">
    <source>
        <dbReference type="EMBL" id="KAH8994945.1"/>
    </source>
</evidence>
<comment type="subcellular location">
    <subcellularLocation>
        <location evidence="1">Membrane</location>
        <topology evidence="1">Multi-pass membrane protein</topology>
    </subcellularLocation>
</comment>
<dbReference type="InterPro" id="IPR020846">
    <property type="entry name" value="MFS_dom"/>
</dbReference>
<feature type="transmembrane region" description="Helical" evidence="7">
    <location>
        <begin position="324"/>
        <end position="345"/>
    </location>
</feature>
<gene>
    <name evidence="9" type="ORF">EDB92DRAFT_1934187</name>
</gene>
<keyword evidence="10" id="KW-1185">Reference proteome</keyword>
<dbReference type="InterPro" id="IPR036259">
    <property type="entry name" value="MFS_trans_sf"/>
</dbReference>
<dbReference type="EMBL" id="JAKELL010000013">
    <property type="protein sequence ID" value="KAH8994945.1"/>
    <property type="molecule type" value="Genomic_DNA"/>
</dbReference>
<evidence type="ECO:0000256" key="1">
    <source>
        <dbReference type="ARBA" id="ARBA00004141"/>
    </source>
</evidence>
<feature type="transmembrane region" description="Helical" evidence="7">
    <location>
        <begin position="98"/>
        <end position="121"/>
    </location>
</feature>
<feature type="transmembrane region" description="Helical" evidence="7">
    <location>
        <begin position="288"/>
        <end position="312"/>
    </location>
</feature>
<keyword evidence="4 7" id="KW-0812">Transmembrane</keyword>
<evidence type="ECO:0000256" key="3">
    <source>
        <dbReference type="ARBA" id="ARBA00022448"/>
    </source>
</evidence>
<feature type="transmembrane region" description="Helical" evidence="7">
    <location>
        <begin position="439"/>
        <end position="458"/>
    </location>
</feature>
<feature type="transmembrane region" description="Helical" evidence="7">
    <location>
        <begin position="352"/>
        <end position="375"/>
    </location>
</feature>
<dbReference type="AlphaFoldDB" id="A0AAD4QFA9"/>
<evidence type="ECO:0000256" key="4">
    <source>
        <dbReference type="ARBA" id="ARBA00022692"/>
    </source>
</evidence>
<sequence length="540" mass="59656">MAIHDRTVASSIHLGPWWRHRGVLVLNLYLLIPLLTSCVNGYDSSLINGLQLLQTWQAQFSSPRSEILGIVTSTQMIGGLMGLPFAPRCSDRFGRRVTMFAGALLMLAGVGLQAAALSIVLFTVARLLIGVGLVFSLNAAPLLITELAYPTQRGKMTSLYNASWYGGSIVAAWVCLAGTVSGDNVLSMKSSWSWRVPVLIQGVGPLLQIFLIWIVPESPRWLVSKGQESKAAKILARFHSVGFDERNPLVLFEIVQIRRSLRMEKNISKRVSFATLFSTPGNRKRMRIILGLTLFSQWSGNGLASFYINLVLENVGIRNQKVKAVVNGCLQMWNLVAALSGALLVDRVGRRTLFIVSNAGMLMSVSVLALSAYLFHSGIPAAANATIPLIFFLHLFYNLAYTPTLVAYTSEILPFTIRAKGFAFMNLTVSLALALNQFYIVYCVWLCFGLVFVMKFTVETHGKTPEEIAVLFDGERKPDHIPPMVYDITTISMDNSSTPGVERDENFSCTCIATEAYELKLPHRIVEKDRVGGRGRVRVL</sequence>
<keyword evidence="3" id="KW-0813">Transport</keyword>
<dbReference type="PANTHER" id="PTHR48022:SF64">
    <property type="entry name" value="MAJOR FACILITATOR SUPERFAMILY (MFS) PROFILE DOMAIN-CONTAINING PROTEIN"/>
    <property type="match status" value="1"/>
</dbReference>
<dbReference type="InterPro" id="IPR005828">
    <property type="entry name" value="MFS_sugar_transport-like"/>
</dbReference>
<evidence type="ECO:0000256" key="5">
    <source>
        <dbReference type="ARBA" id="ARBA00022989"/>
    </source>
</evidence>
<dbReference type="PROSITE" id="PS00216">
    <property type="entry name" value="SUGAR_TRANSPORT_1"/>
    <property type="match status" value="1"/>
</dbReference>
<evidence type="ECO:0000256" key="7">
    <source>
        <dbReference type="SAM" id="Phobius"/>
    </source>
</evidence>
<feature type="transmembrane region" description="Helical" evidence="7">
    <location>
        <begin position="192"/>
        <end position="215"/>
    </location>
</feature>
<evidence type="ECO:0000259" key="8">
    <source>
        <dbReference type="PROSITE" id="PS50850"/>
    </source>
</evidence>
<organism evidence="9 10">
    <name type="scientific">Lactarius akahatsu</name>
    <dbReference type="NCBI Taxonomy" id="416441"/>
    <lineage>
        <taxon>Eukaryota</taxon>
        <taxon>Fungi</taxon>
        <taxon>Dikarya</taxon>
        <taxon>Basidiomycota</taxon>
        <taxon>Agaricomycotina</taxon>
        <taxon>Agaricomycetes</taxon>
        <taxon>Russulales</taxon>
        <taxon>Russulaceae</taxon>
        <taxon>Lactarius</taxon>
    </lineage>
</organism>
<feature type="domain" description="Major facilitator superfamily (MFS) profile" evidence="8">
    <location>
        <begin position="29"/>
        <end position="477"/>
    </location>
</feature>
<dbReference type="InterPro" id="IPR005829">
    <property type="entry name" value="Sugar_transporter_CS"/>
</dbReference>
<accession>A0AAD4QFA9</accession>
<dbReference type="PROSITE" id="PS50850">
    <property type="entry name" value="MFS"/>
    <property type="match status" value="1"/>
</dbReference>
<comment type="caution">
    <text evidence="9">The sequence shown here is derived from an EMBL/GenBank/DDBJ whole genome shotgun (WGS) entry which is preliminary data.</text>
</comment>
<dbReference type="Gene3D" id="1.20.1250.20">
    <property type="entry name" value="MFS general substrate transporter like domains"/>
    <property type="match status" value="1"/>
</dbReference>
<reference evidence="9" key="1">
    <citation type="submission" date="2022-01" db="EMBL/GenBank/DDBJ databases">
        <title>Comparative genomics reveals a dynamic genome evolution in the ectomycorrhizal milk-cap (Lactarius) mushrooms.</title>
        <authorList>
            <consortium name="DOE Joint Genome Institute"/>
            <person name="Lebreton A."/>
            <person name="Tang N."/>
            <person name="Kuo A."/>
            <person name="LaButti K."/>
            <person name="Drula E."/>
            <person name="Barry K."/>
            <person name="Clum A."/>
            <person name="Lipzen A."/>
            <person name="Mousain D."/>
            <person name="Ng V."/>
            <person name="Wang R."/>
            <person name="Wang X."/>
            <person name="Dai Y."/>
            <person name="Henrissat B."/>
            <person name="Grigoriev I.V."/>
            <person name="Guerin-Laguette A."/>
            <person name="Yu F."/>
            <person name="Martin F.M."/>
        </authorList>
    </citation>
    <scope>NUCLEOTIDE SEQUENCE</scope>
    <source>
        <strain evidence="9">QP</strain>
    </source>
</reference>
<dbReference type="PANTHER" id="PTHR48022">
    <property type="entry name" value="PLASTIDIC GLUCOSE TRANSPORTER 4"/>
    <property type="match status" value="1"/>
</dbReference>
<comment type="similarity">
    <text evidence="2">Belongs to the major facilitator superfamily. Sugar transporter (TC 2.A.1.1) family.</text>
</comment>
<dbReference type="GO" id="GO:0005351">
    <property type="term" value="F:carbohydrate:proton symporter activity"/>
    <property type="evidence" value="ECO:0007669"/>
    <property type="project" value="TreeGrafter"/>
</dbReference>
<keyword evidence="6 7" id="KW-0472">Membrane</keyword>
<dbReference type="SUPFAM" id="SSF103473">
    <property type="entry name" value="MFS general substrate transporter"/>
    <property type="match status" value="1"/>
</dbReference>
<evidence type="ECO:0000256" key="2">
    <source>
        <dbReference type="ARBA" id="ARBA00010992"/>
    </source>
</evidence>
<protein>
    <submittedName>
        <fullName evidence="9">General substrate transporter</fullName>
    </submittedName>
</protein>
<dbReference type="Pfam" id="PF00083">
    <property type="entry name" value="Sugar_tr"/>
    <property type="match status" value="1"/>
</dbReference>
<dbReference type="FunFam" id="1.20.1250.20:FF:000134">
    <property type="entry name" value="MFS sugar transporter protein"/>
    <property type="match status" value="1"/>
</dbReference>